<sequence length="450" mass="50810">MYRQNMEQQQEQLFHKLGELPIVNDTCHQVLDIYERTKGHNFLFRTTFGLAEATARVIAGKTLPIITNHCQPQLQKVNNVACDTLDALEEKYPIITRPTDEVLREGKEKYDKTLGPYLNPVIRPAVAAVNVGVSAVNMSTSAASAVVNSGKQSVGAVAKLGTDTVSGIYTFGKNRVTKAVDYGLQTPYGEFLLGQLDASLSLSEKMLDSSLSMGNSVNQRAKMMEKRSKVTRLDRMNLLTQRLHHRLNKRARQDFKQYHAFTKETVGHLTKVFDVMSRLKNSSLTDAYQEALKELTTYIDSLLVKYSDEKQNPDLAARCYISFHIVTRRKSLRLAHILGSNVYQRLIPLVDRLEQMTGNVKQRFWGAVEFVRESIPSFLEKKSLDEISPEYLERTKELLPKIQEFLSVVMSRVTDTLDWFAVDLNLELDDMEIADVAVVNCNGAAIQPAD</sequence>
<evidence type="ECO:0000313" key="5">
    <source>
        <dbReference type="Proteomes" id="UP000245119"/>
    </source>
</evidence>
<keyword evidence="5" id="KW-1185">Reference proteome</keyword>
<keyword evidence="3" id="KW-0551">Lipid droplet</keyword>
<comment type="similarity">
    <text evidence="2">Belongs to the perilipin family.</text>
</comment>
<dbReference type="SUPFAM" id="SSF109775">
    <property type="entry name" value="Mannose-6-phosphate receptor binding protein 1 (Tip47), C-terminal domain"/>
    <property type="match status" value="1"/>
</dbReference>
<evidence type="ECO:0008006" key="6">
    <source>
        <dbReference type="Google" id="ProtNLM"/>
    </source>
</evidence>
<dbReference type="Proteomes" id="UP000245119">
    <property type="component" value="Linkage Group LG13"/>
</dbReference>
<dbReference type="GO" id="GO:0005811">
    <property type="term" value="C:lipid droplet"/>
    <property type="evidence" value="ECO:0007669"/>
    <property type="project" value="UniProtKB-SubCell"/>
</dbReference>
<name>A0A2T7NDT4_POMCA</name>
<dbReference type="PANTHER" id="PTHR14024:SF49">
    <property type="entry name" value="LIPID STORAGE DROPLETS SURFACE-BINDING PROTEIN 1"/>
    <property type="match status" value="1"/>
</dbReference>
<comment type="subcellular location">
    <subcellularLocation>
        <location evidence="1">Lipid droplet</location>
    </subcellularLocation>
</comment>
<dbReference type="InterPro" id="IPR004279">
    <property type="entry name" value="Perilipin"/>
</dbReference>
<evidence type="ECO:0000256" key="2">
    <source>
        <dbReference type="ARBA" id="ARBA00006311"/>
    </source>
</evidence>
<dbReference type="STRING" id="400727.A0A2T7NDT4"/>
<evidence type="ECO:0000256" key="1">
    <source>
        <dbReference type="ARBA" id="ARBA00004502"/>
    </source>
</evidence>
<evidence type="ECO:0000256" key="3">
    <source>
        <dbReference type="ARBA" id="ARBA00022677"/>
    </source>
</evidence>
<dbReference type="GO" id="GO:0010890">
    <property type="term" value="P:positive regulation of triglyceride storage"/>
    <property type="evidence" value="ECO:0007669"/>
    <property type="project" value="TreeGrafter"/>
</dbReference>
<protein>
    <recommendedName>
        <fullName evidence="6">Perilipin</fullName>
    </recommendedName>
</protein>
<dbReference type="PANTHER" id="PTHR14024">
    <property type="entry name" value="PERILIPIN"/>
    <property type="match status" value="1"/>
</dbReference>
<dbReference type="GO" id="GO:0005829">
    <property type="term" value="C:cytosol"/>
    <property type="evidence" value="ECO:0007669"/>
    <property type="project" value="TreeGrafter"/>
</dbReference>
<reference evidence="4 5" key="1">
    <citation type="submission" date="2018-04" db="EMBL/GenBank/DDBJ databases">
        <title>The genome of golden apple snail Pomacea canaliculata provides insight into stress tolerance and invasive adaptation.</title>
        <authorList>
            <person name="Liu C."/>
            <person name="Liu B."/>
            <person name="Ren Y."/>
            <person name="Zhang Y."/>
            <person name="Wang H."/>
            <person name="Li S."/>
            <person name="Jiang F."/>
            <person name="Yin L."/>
            <person name="Zhang G."/>
            <person name="Qian W."/>
            <person name="Fan W."/>
        </authorList>
    </citation>
    <scope>NUCLEOTIDE SEQUENCE [LARGE SCALE GENOMIC DNA]</scope>
    <source>
        <strain evidence="4">SZHN2017</strain>
        <tissue evidence="4">Muscle</tissue>
    </source>
</reference>
<dbReference type="AlphaFoldDB" id="A0A2T7NDT4"/>
<gene>
    <name evidence="4" type="ORF">C0Q70_19821</name>
</gene>
<dbReference type="Pfam" id="PF03036">
    <property type="entry name" value="Perilipin"/>
    <property type="match status" value="1"/>
</dbReference>
<accession>A0A2T7NDT4</accession>
<evidence type="ECO:0000313" key="4">
    <source>
        <dbReference type="EMBL" id="PVD19334.1"/>
    </source>
</evidence>
<dbReference type="OrthoDB" id="376826at2759"/>
<proteinExistence type="inferred from homology"/>
<dbReference type="EMBL" id="PZQS01000013">
    <property type="protein sequence ID" value="PVD19334.1"/>
    <property type="molecule type" value="Genomic_DNA"/>
</dbReference>
<organism evidence="4 5">
    <name type="scientific">Pomacea canaliculata</name>
    <name type="common">Golden apple snail</name>
    <dbReference type="NCBI Taxonomy" id="400727"/>
    <lineage>
        <taxon>Eukaryota</taxon>
        <taxon>Metazoa</taxon>
        <taxon>Spiralia</taxon>
        <taxon>Lophotrochozoa</taxon>
        <taxon>Mollusca</taxon>
        <taxon>Gastropoda</taxon>
        <taxon>Caenogastropoda</taxon>
        <taxon>Architaenioglossa</taxon>
        <taxon>Ampullarioidea</taxon>
        <taxon>Ampullariidae</taxon>
        <taxon>Pomacea</taxon>
    </lineage>
</organism>
<dbReference type="GO" id="GO:0019915">
    <property type="term" value="P:lipid storage"/>
    <property type="evidence" value="ECO:0007669"/>
    <property type="project" value="TreeGrafter"/>
</dbReference>
<comment type="caution">
    <text evidence="4">The sequence shown here is derived from an EMBL/GenBank/DDBJ whole genome shotgun (WGS) entry which is preliminary data.</text>
</comment>